<feature type="domain" description="HD" evidence="7">
    <location>
        <begin position="54"/>
        <end position="153"/>
    </location>
</feature>
<dbReference type="InterPro" id="IPR007685">
    <property type="entry name" value="RelA_SpoT"/>
</dbReference>
<name>Q1JJU7_STRPC</name>
<organism evidence="9 10">
    <name type="scientific">Streptococcus pyogenes serotype M12 (strain MGAS9429)</name>
    <dbReference type="NCBI Taxonomy" id="370551"/>
    <lineage>
        <taxon>Bacteria</taxon>
        <taxon>Bacillati</taxon>
        <taxon>Bacillota</taxon>
        <taxon>Bacilli</taxon>
        <taxon>Lactobacillales</taxon>
        <taxon>Streptococcaceae</taxon>
        <taxon>Streptococcus</taxon>
    </lineage>
</organism>
<dbReference type="PROSITE" id="PS51671">
    <property type="entry name" value="ACT"/>
    <property type="match status" value="1"/>
</dbReference>
<dbReference type="Pfam" id="PF02824">
    <property type="entry name" value="TGS"/>
    <property type="match status" value="1"/>
</dbReference>
<dbReference type="GO" id="GO:0016787">
    <property type="term" value="F:hydrolase activity"/>
    <property type="evidence" value="ECO:0007669"/>
    <property type="project" value="UniProtKB-KW"/>
</dbReference>
<comment type="catalytic activity">
    <reaction evidence="4">
        <text>GTP + ATP = guanosine 3'-diphosphate 5'-triphosphate + AMP</text>
        <dbReference type="Rhea" id="RHEA:22088"/>
        <dbReference type="ChEBI" id="CHEBI:30616"/>
        <dbReference type="ChEBI" id="CHEBI:37565"/>
        <dbReference type="ChEBI" id="CHEBI:142410"/>
        <dbReference type="ChEBI" id="CHEBI:456215"/>
        <dbReference type="EC" id="2.7.6.5"/>
    </reaction>
</comment>
<dbReference type="FunFam" id="3.10.20.30:FF:000002">
    <property type="entry name" value="GTP pyrophosphokinase (RelA/SpoT)"/>
    <property type="match status" value="1"/>
</dbReference>
<evidence type="ECO:0000256" key="1">
    <source>
        <dbReference type="ARBA" id="ARBA00004976"/>
    </source>
</evidence>
<evidence type="ECO:0000259" key="6">
    <source>
        <dbReference type="PROSITE" id="PS51671"/>
    </source>
</evidence>
<dbReference type="CDD" id="cd05399">
    <property type="entry name" value="NT_Rel-Spo_like"/>
    <property type="match status" value="1"/>
</dbReference>
<dbReference type="GO" id="GO:0008728">
    <property type="term" value="F:GTP diphosphokinase activity"/>
    <property type="evidence" value="ECO:0007669"/>
    <property type="project" value="UniProtKB-EC"/>
</dbReference>
<dbReference type="EMBL" id="CP000259">
    <property type="protein sequence ID" value="ABF32876.1"/>
    <property type="molecule type" value="Genomic_DNA"/>
</dbReference>
<evidence type="ECO:0000259" key="8">
    <source>
        <dbReference type="PROSITE" id="PS51880"/>
    </source>
</evidence>
<dbReference type="SUPFAM" id="SSF55021">
    <property type="entry name" value="ACT-like"/>
    <property type="match status" value="1"/>
</dbReference>
<dbReference type="CDD" id="cd00077">
    <property type="entry name" value="HDc"/>
    <property type="match status" value="1"/>
</dbReference>
<dbReference type="HOGENOM" id="CLU_012300_3_0_9"/>
<protein>
    <recommendedName>
        <fullName evidence="2">GTP diphosphokinase</fullName>
        <ecNumber evidence="2">2.7.6.5</ecNumber>
    </recommendedName>
</protein>
<proteinExistence type="inferred from homology"/>
<dbReference type="Gene3D" id="3.30.460.10">
    <property type="entry name" value="Beta Polymerase, domain 2"/>
    <property type="match status" value="1"/>
</dbReference>
<dbReference type="CDD" id="cd01668">
    <property type="entry name" value="TGS_RSH"/>
    <property type="match status" value="1"/>
</dbReference>
<dbReference type="PANTHER" id="PTHR21262:SF31">
    <property type="entry name" value="GTP PYROPHOSPHOKINASE"/>
    <property type="match status" value="1"/>
</dbReference>
<dbReference type="PANTHER" id="PTHR21262">
    <property type="entry name" value="GUANOSINE-3',5'-BIS DIPHOSPHATE 3'-PYROPHOSPHOHYDROLASE"/>
    <property type="match status" value="1"/>
</dbReference>
<dbReference type="Gene3D" id="3.10.20.30">
    <property type="match status" value="1"/>
</dbReference>
<dbReference type="InterPro" id="IPR004095">
    <property type="entry name" value="TGS"/>
</dbReference>
<keyword evidence="3" id="KW-0547">Nucleotide-binding</keyword>
<dbReference type="Gene3D" id="1.10.3210.10">
    <property type="entry name" value="Hypothetical protein af1432"/>
    <property type="match status" value="1"/>
</dbReference>
<keyword evidence="9" id="KW-0808">Transferase</keyword>
<dbReference type="SMART" id="SM00471">
    <property type="entry name" value="HDc"/>
    <property type="match status" value="1"/>
</dbReference>
<evidence type="ECO:0000256" key="5">
    <source>
        <dbReference type="RuleBase" id="RU003847"/>
    </source>
</evidence>
<evidence type="ECO:0000313" key="9">
    <source>
        <dbReference type="EMBL" id="ABF32876.1"/>
    </source>
</evidence>
<dbReference type="InterPro" id="IPR004811">
    <property type="entry name" value="RelA/Spo_fam"/>
</dbReference>
<dbReference type="UniPathway" id="UPA00908">
    <property type="reaction ID" value="UER00884"/>
</dbReference>
<dbReference type="SMART" id="SM00954">
    <property type="entry name" value="RelA_SpoT"/>
    <property type="match status" value="1"/>
</dbReference>
<dbReference type="InterPro" id="IPR045865">
    <property type="entry name" value="ACT-like_dom_sf"/>
</dbReference>
<dbReference type="FunFam" id="3.30.460.10:FF:000001">
    <property type="entry name" value="GTP pyrophosphokinase RelA"/>
    <property type="match status" value="1"/>
</dbReference>
<evidence type="ECO:0000313" key="10">
    <source>
        <dbReference type="Proteomes" id="UP000002433"/>
    </source>
</evidence>
<evidence type="ECO:0000256" key="2">
    <source>
        <dbReference type="ARBA" id="ARBA00013251"/>
    </source>
</evidence>
<dbReference type="GO" id="GO:0016301">
    <property type="term" value="F:kinase activity"/>
    <property type="evidence" value="ECO:0007669"/>
    <property type="project" value="UniProtKB-KW"/>
</dbReference>
<dbReference type="Pfam" id="PF04607">
    <property type="entry name" value="RelA_SpoT"/>
    <property type="match status" value="1"/>
</dbReference>
<dbReference type="SUPFAM" id="SSF81301">
    <property type="entry name" value="Nucleotidyltransferase"/>
    <property type="match status" value="1"/>
</dbReference>
<reference evidence="9 10" key="1">
    <citation type="journal article" date="2006" name="Proc. Natl. Acad. Sci. U.S.A.">
        <title>Molecular genetic anatomy of inter- and intraserotype variation in the human bacterial pathogen group A Streptococcus.</title>
        <authorList>
            <person name="Beres S.B."/>
            <person name="Richter E.W."/>
            <person name="Nagiec M.J."/>
            <person name="Sumby P."/>
            <person name="Porcella S.F."/>
            <person name="DeLeo F.R."/>
            <person name="Musser J.M."/>
        </authorList>
    </citation>
    <scope>NUCLEOTIDE SEQUENCE [LARGE SCALE GENOMIC DNA]</scope>
    <source>
        <strain evidence="9 10">MGAS9429</strain>
    </source>
</reference>
<dbReference type="SUPFAM" id="SSF81271">
    <property type="entry name" value="TGS-like"/>
    <property type="match status" value="1"/>
</dbReference>
<dbReference type="NCBIfam" id="TIGR00691">
    <property type="entry name" value="spoT_relA"/>
    <property type="match status" value="1"/>
</dbReference>
<dbReference type="Pfam" id="PF13291">
    <property type="entry name" value="ACT_4"/>
    <property type="match status" value="1"/>
</dbReference>
<feature type="domain" description="ACT" evidence="6">
    <location>
        <begin position="668"/>
        <end position="743"/>
    </location>
</feature>
<dbReference type="CDD" id="cd04876">
    <property type="entry name" value="ACT_RelA-SpoT"/>
    <property type="match status" value="1"/>
</dbReference>
<dbReference type="GO" id="GO:0005886">
    <property type="term" value="C:plasma membrane"/>
    <property type="evidence" value="ECO:0007669"/>
    <property type="project" value="TreeGrafter"/>
</dbReference>
<dbReference type="FunFam" id="1.10.3210.10:FF:000001">
    <property type="entry name" value="GTP pyrophosphokinase RelA"/>
    <property type="match status" value="1"/>
</dbReference>
<dbReference type="Proteomes" id="UP000002433">
    <property type="component" value="Chromosome"/>
</dbReference>
<evidence type="ECO:0000256" key="3">
    <source>
        <dbReference type="ARBA" id="ARBA00023134"/>
    </source>
</evidence>
<dbReference type="GO" id="GO:0005525">
    <property type="term" value="F:GTP binding"/>
    <property type="evidence" value="ECO:0007669"/>
    <property type="project" value="UniProtKB-KW"/>
</dbReference>
<keyword evidence="3" id="KW-0342">GTP-binding</keyword>
<dbReference type="GO" id="GO:0015970">
    <property type="term" value="P:guanosine tetraphosphate biosynthetic process"/>
    <property type="evidence" value="ECO:0007669"/>
    <property type="project" value="UniProtKB-UniPathway"/>
</dbReference>
<comment type="pathway">
    <text evidence="1">Purine metabolism; ppGpp biosynthesis; ppGpp from GTP: step 1/2.</text>
</comment>
<dbReference type="Pfam" id="PF19296">
    <property type="entry name" value="RelA_AH_RIS"/>
    <property type="match status" value="1"/>
</dbReference>
<dbReference type="InterPro" id="IPR043519">
    <property type="entry name" value="NT_sf"/>
</dbReference>
<dbReference type="InterPro" id="IPR003607">
    <property type="entry name" value="HD/PDEase_dom"/>
</dbReference>
<comment type="function">
    <text evidence="5">In eubacteria ppGpp (guanosine 3'-diphosphate 5'-diphosphate) is a mediator of the stringent response that coordinates a variety of cellular activities in response to changes in nutritional abundance.</text>
</comment>
<dbReference type="Pfam" id="PF13328">
    <property type="entry name" value="HD_4"/>
    <property type="match status" value="1"/>
</dbReference>
<keyword evidence="9" id="KW-0378">Hydrolase</keyword>
<comment type="similarity">
    <text evidence="5">Belongs to the relA/spoT family.</text>
</comment>
<dbReference type="InterPro" id="IPR045600">
    <property type="entry name" value="RelA/SpoT_AH_RIS"/>
</dbReference>
<sequence>MRNEMAKIMNVTGEEVIALAATYMTKADVAFVAKALAYATAAHFYQVRKSGEPYIVHPIQVAGILADLHLDAVTVACGFLHDVVEDTDITLDEIEADFGHDARDIVDGVTKLGKVEYKSHEEQLAENHRKMLMAMSKDIRVILVKLADRLHNMRTLKHLRKDKQERISRETMEIYAPLAHRLGISRIKWELEDLAFRYLNETEFYKISHMMKEKRREREALVEAIVSKVKTYTTQQGLFGDVYGRPKHIYSIYRKMRDKKKRFDQIFDLIAIRCVMETQSDVYAMVGYIHELWRPMPGRFKDYIAAPKANGYQSIHTTVYGPKGPIEIQIRTKDMHQVAEYGVAAHWAYKKGVRGKVNQAEQAVGMNWIKELVELQDASNGDAVDFVDSVKEDIFSERIYVFTPTGAVQELPKESGPIDFAYAIHTQIGEKATGAKVNGRMVPLTAKLKTGDVVEIITNANSFGPSRDWVKLVKTNKARNKIRQFFKNQDKELSVNKGRDLLVSYFQEQGYVANKYLDKKRIEAILPKVSVKSEESLYAAVGFGDISPISVFNKLTEKERREEERAKAKAEAEELVKGGEVKHENKDVLKVRSENGVIIQGASGLLMRIAKCCNPVPGDPIDGYITKGRGIAIHRSDCHNIKSQDGYQERLIEVEWDLDNSSKDYQAEIDIYGLNRSGLLNDVLQILSNSTKSISTVNAQPTKDMKFANIHVSFGIPNLTHLTTVVEKIKAVPDVYSVKRTNG</sequence>
<dbReference type="InterPro" id="IPR012675">
    <property type="entry name" value="Beta-grasp_dom_sf"/>
</dbReference>
<evidence type="ECO:0000259" key="7">
    <source>
        <dbReference type="PROSITE" id="PS51831"/>
    </source>
</evidence>
<dbReference type="AlphaFoldDB" id="Q1JJU7"/>
<dbReference type="Gene3D" id="3.30.70.260">
    <property type="match status" value="1"/>
</dbReference>
<dbReference type="InterPro" id="IPR012676">
    <property type="entry name" value="TGS-like"/>
</dbReference>
<dbReference type="EC" id="2.7.6.5" evidence="2"/>
<dbReference type="SUPFAM" id="SSF109604">
    <property type="entry name" value="HD-domain/PDEase-like"/>
    <property type="match status" value="1"/>
</dbReference>
<gene>
    <name evidence="9" type="primary">relA</name>
    <name evidence="9" type="ordered locus">MGAS9429_Spy1689</name>
</gene>
<accession>Q1JJU7</accession>
<keyword evidence="9" id="KW-0418">Kinase</keyword>
<dbReference type="PROSITE" id="PS51880">
    <property type="entry name" value="TGS"/>
    <property type="match status" value="1"/>
</dbReference>
<dbReference type="KEGG" id="spk:MGAS9429_Spy1689"/>
<dbReference type="InterPro" id="IPR002912">
    <property type="entry name" value="ACT_dom"/>
</dbReference>
<feature type="domain" description="TGS" evidence="8">
    <location>
        <begin position="397"/>
        <end position="458"/>
    </location>
</feature>
<dbReference type="PROSITE" id="PS51831">
    <property type="entry name" value="HD"/>
    <property type="match status" value="1"/>
</dbReference>
<evidence type="ECO:0000256" key="4">
    <source>
        <dbReference type="ARBA" id="ARBA00048244"/>
    </source>
</evidence>
<dbReference type="InterPro" id="IPR006674">
    <property type="entry name" value="HD_domain"/>
</dbReference>
<dbReference type="InterPro" id="IPR033655">
    <property type="entry name" value="TGS_RelA/SpoT"/>
</dbReference>